<feature type="domain" description="HTH lysR-type" evidence="5">
    <location>
        <begin position="1"/>
        <end position="58"/>
    </location>
</feature>
<keyword evidence="4" id="KW-0804">Transcription</keyword>
<evidence type="ECO:0000256" key="1">
    <source>
        <dbReference type="ARBA" id="ARBA00009437"/>
    </source>
</evidence>
<comment type="similarity">
    <text evidence="1">Belongs to the LysR transcriptional regulatory family.</text>
</comment>
<reference evidence="6 7" key="1">
    <citation type="submission" date="2019-07" db="EMBL/GenBank/DDBJ databases">
        <title>Whole genome shotgun sequence of Skermanella aerolata NBRC 106429.</title>
        <authorList>
            <person name="Hosoyama A."/>
            <person name="Uohara A."/>
            <person name="Ohji S."/>
            <person name="Ichikawa N."/>
        </authorList>
    </citation>
    <scope>NUCLEOTIDE SEQUENCE [LARGE SCALE GENOMIC DNA]</scope>
    <source>
        <strain evidence="6 7">NBRC 106429</strain>
    </source>
</reference>
<keyword evidence="7" id="KW-1185">Reference proteome</keyword>
<evidence type="ECO:0000313" key="6">
    <source>
        <dbReference type="EMBL" id="GEO43354.1"/>
    </source>
</evidence>
<evidence type="ECO:0000256" key="4">
    <source>
        <dbReference type="ARBA" id="ARBA00023163"/>
    </source>
</evidence>
<dbReference type="AlphaFoldDB" id="A0A512E3P3"/>
<dbReference type="GO" id="GO:0003677">
    <property type="term" value="F:DNA binding"/>
    <property type="evidence" value="ECO:0007669"/>
    <property type="project" value="UniProtKB-KW"/>
</dbReference>
<evidence type="ECO:0000256" key="2">
    <source>
        <dbReference type="ARBA" id="ARBA00023015"/>
    </source>
</evidence>
<name>A0A512E3P3_9PROT</name>
<dbReference type="Proteomes" id="UP000321523">
    <property type="component" value="Unassembled WGS sequence"/>
</dbReference>
<dbReference type="InterPro" id="IPR005119">
    <property type="entry name" value="LysR_subst-bd"/>
</dbReference>
<evidence type="ECO:0000313" key="7">
    <source>
        <dbReference type="Proteomes" id="UP000321523"/>
    </source>
</evidence>
<dbReference type="InterPro" id="IPR036388">
    <property type="entry name" value="WH-like_DNA-bd_sf"/>
</dbReference>
<dbReference type="FunFam" id="1.10.10.10:FF:000001">
    <property type="entry name" value="LysR family transcriptional regulator"/>
    <property type="match status" value="1"/>
</dbReference>
<dbReference type="GO" id="GO:0032993">
    <property type="term" value="C:protein-DNA complex"/>
    <property type="evidence" value="ECO:0007669"/>
    <property type="project" value="TreeGrafter"/>
</dbReference>
<dbReference type="InterPro" id="IPR000847">
    <property type="entry name" value="LysR_HTH_N"/>
</dbReference>
<dbReference type="SUPFAM" id="SSF53850">
    <property type="entry name" value="Periplasmic binding protein-like II"/>
    <property type="match status" value="1"/>
</dbReference>
<dbReference type="Gene3D" id="1.10.10.10">
    <property type="entry name" value="Winged helix-like DNA-binding domain superfamily/Winged helix DNA-binding domain"/>
    <property type="match status" value="1"/>
</dbReference>
<dbReference type="InterPro" id="IPR036390">
    <property type="entry name" value="WH_DNA-bd_sf"/>
</dbReference>
<dbReference type="SUPFAM" id="SSF46785">
    <property type="entry name" value="Winged helix' DNA-binding domain"/>
    <property type="match status" value="1"/>
</dbReference>
<dbReference type="OrthoDB" id="9811588at2"/>
<dbReference type="RefSeq" id="WP_044436669.1">
    <property type="nucleotide sequence ID" value="NZ_BJYZ01000076.1"/>
</dbReference>
<dbReference type="EMBL" id="BJYZ01000076">
    <property type="protein sequence ID" value="GEO43354.1"/>
    <property type="molecule type" value="Genomic_DNA"/>
</dbReference>
<gene>
    <name evidence="6" type="ORF">SAE02_75020</name>
</gene>
<evidence type="ECO:0000256" key="3">
    <source>
        <dbReference type="ARBA" id="ARBA00023125"/>
    </source>
</evidence>
<dbReference type="PANTHER" id="PTHR30346">
    <property type="entry name" value="TRANSCRIPTIONAL DUAL REGULATOR HCAR-RELATED"/>
    <property type="match status" value="1"/>
</dbReference>
<dbReference type="GO" id="GO:0003700">
    <property type="term" value="F:DNA-binding transcription factor activity"/>
    <property type="evidence" value="ECO:0007669"/>
    <property type="project" value="InterPro"/>
</dbReference>
<accession>A0A512E3P3</accession>
<protein>
    <submittedName>
        <fullName evidence="6">LysR family transcriptional regulator</fullName>
    </submittedName>
</protein>
<dbReference type="PROSITE" id="PS50931">
    <property type="entry name" value="HTH_LYSR"/>
    <property type="match status" value="1"/>
</dbReference>
<keyword evidence="2" id="KW-0805">Transcription regulation</keyword>
<comment type="caution">
    <text evidence="6">The sequence shown here is derived from an EMBL/GenBank/DDBJ whole genome shotgun (WGS) entry which is preliminary data.</text>
</comment>
<dbReference type="Gene3D" id="3.40.190.10">
    <property type="entry name" value="Periplasmic binding protein-like II"/>
    <property type="match status" value="2"/>
</dbReference>
<keyword evidence="3" id="KW-0238">DNA-binding</keyword>
<dbReference type="Pfam" id="PF03466">
    <property type="entry name" value="LysR_substrate"/>
    <property type="match status" value="1"/>
</dbReference>
<evidence type="ECO:0000259" key="5">
    <source>
        <dbReference type="PROSITE" id="PS50931"/>
    </source>
</evidence>
<proteinExistence type="inferred from homology"/>
<dbReference type="PANTHER" id="PTHR30346:SF17">
    <property type="entry name" value="LYSR FAMILY TRANSCRIPTIONAL REGULATOR"/>
    <property type="match status" value="1"/>
</dbReference>
<dbReference type="PRINTS" id="PR00039">
    <property type="entry name" value="HTHLYSR"/>
</dbReference>
<dbReference type="Pfam" id="PF00126">
    <property type="entry name" value="HTH_1"/>
    <property type="match status" value="1"/>
</dbReference>
<organism evidence="6 7">
    <name type="scientific">Skermanella aerolata</name>
    <dbReference type="NCBI Taxonomy" id="393310"/>
    <lineage>
        <taxon>Bacteria</taxon>
        <taxon>Pseudomonadati</taxon>
        <taxon>Pseudomonadota</taxon>
        <taxon>Alphaproteobacteria</taxon>
        <taxon>Rhodospirillales</taxon>
        <taxon>Azospirillaceae</taxon>
        <taxon>Skermanella</taxon>
    </lineage>
</organism>
<sequence length="306" mass="34757">MELRHLRYFVTVAQERNFTRAAEKLCIAQPPLSRQIHDLEAELGMSLLDRDSRPVRLTEAGRLLYEQAVLVLERIDDLRAMMRRFREAERPRYVIGFVASTIYAALPNLIRRFRAETPGVDVSLVEMASLEQIAALKDGRIDVGFGRIRLDDPAVRRDVLREEQLVVALPLSHPLLQREGSLSFAELAGEALILYPRVPRPSYADQVISIFRDRGLEPNIAHEARELQTAIGLVAAEVGICIVPTSVQRLRRDDVVYRELIEQNITSPIIMSRRASDRSHEATVMASVVVEAYREWGWKIPEGLDS</sequence>
<dbReference type="CDD" id="cd08445">
    <property type="entry name" value="PBP2_BenM_CatM_CatR"/>
    <property type="match status" value="1"/>
</dbReference>